<sequence length="1313" mass="145983" precursor="true">MPRLLRRILLLVVLTGLPVSSLQAEDWPTYMHDNTRRGSTTEELTFPLQLNWEIKSPATPHTAWEGQKGRIHEGKEMGDRVRFDDAFHVTTKEGRVYYGSTVDHQVHCVDQKTGEELWTFFTDGPVRLAPTLWNNFALFGSDDGYVYCVDATDGSQQWKFRAGPEDYWLLGRGDMVSRWPVRTSITVSEDGTAYFGAGLFPYENVFLYALKAESGEVIWKRNNISQFSANRSDIAPQGYLLVENDVLVVPSGRSLPAVFNRQSGDFMHKRTFGWRGDAGGVIGGTRAFLADGQIYAAGPHHMLAMDQETGDIGFGYFQGKQVAVSEDLVFTLHDGKITCYTRIPYAEASLERHALQQEINGLQRKLWKAKGEEADNLRKEMAAIEQKIADSMPTGQLWEAGCALEGSLAICGNAVVAGGEQRVQIFDRKTGDQLEQHEVEGEATGFAIANGSLFVSTTTGNIYNFSPEKTSGDKQGSTAKLTFSDQDENVELIQQAADKILKATDSDIGFCLIVGAERGRLAYELAQRSNLKIYGIEPDPAKVREAREKLKASNLYGHRVVIHQADLADIPYANYFANLVVSETEILTGELPADPELIVRHVKPLGGQVCLQATSADSTRWLEQMGLKKDADIKEQNEQVVLTRSALPGAANWSHQYGNAGNTASTEDRRVKGGLSVLWYGDPGAKEMVNRHDAAVGPLSVNGRLIVQGQDTVMAHDAYNGVKLWERENPRSIRTGVFRNENPGNLVASDSSIFIMEREVCWELDAATGEVIREHRVPVDENQEDYEWGYVAYSEGKLFGTATIRKEIEERSRRRGKATVDNTDSIFAIDVETGDLLWKYQGHNITHHTIAHGPDHVYFIDSHLTAEQRAELLREDKSKYKDLSPEELEQAEKEIKEIDARLAVAIEANSGDVAWEVAVDVTDCSDIGTGGGKLTLMFQNNMLILCGANANGHYWKQFMEGEFSKRRLVALSSIDGEKVWAKDANYRHRPIIVEDQLIAEPWSYDLYSGEQKMREDPITGEAVPWSLMRSGHHCGMITGCPDMLMFRSGFTSFFDLKEDGGTQHFAGHRIGCWINAIPANGLVMVPESSAGCVCLFSLASTITLEPREDAPRSPWTIYSLVGEHLPVKQMHLNLGAPGDRQDATGTVWLGYPRPRPSRETSLDYELDLSDKFAESGKYEDFNPEFLEIKADEPKWLYASYGTGLTSCTLPLLREEDAPRTYSVKLHFATPSITDTAEKVVFDVKVNGEVSLANAELEPSSQSELVTGTVIEIPNVMITRDLQLELVPQSAEQAKSLRLSAIEVIVQEKTAINE</sequence>
<dbReference type="Pfam" id="PF13649">
    <property type="entry name" value="Methyltransf_25"/>
    <property type="match status" value="1"/>
</dbReference>
<dbReference type="InterPro" id="IPR018391">
    <property type="entry name" value="PQQ_b-propeller_rpt"/>
</dbReference>
<dbReference type="Gene3D" id="3.40.50.150">
    <property type="entry name" value="Vaccinia Virus protein VP39"/>
    <property type="match status" value="1"/>
</dbReference>
<dbReference type="OrthoDB" id="218952at2"/>
<dbReference type="Pfam" id="PF13360">
    <property type="entry name" value="PQQ_2"/>
    <property type="match status" value="1"/>
</dbReference>
<dbReference type="Gene3D" id="2.60.120.430">
    <property type="entry name" value="Galactose-binding lectin"/>
    <property type="match status" value="1"/>
</dbReference>
<dbReference type="InterPro" id="IPR002372">
    <property type="entry name" value="PQQ_rpt_dom"/>
</dbReference>
<dbReference type="Proteomes" id="UP000317178">
    <property type="component" value="Chromosome"/>
</dbReference>
<evidence type="ECO:0000256" key="2">
    <source>
        <dbReference type="SAM" id="SignalP"/>
    </source>
</evidence>
<evidence type="ECO:0000313" key="5">
    <source>
        <dbReference type="EMBL" id="QDU81448.1"/>
    </source>
</evidence>
<dbReference type="Gene3D" id="2.140.10.10">
    <property type="entry name" value="Quinoprotein alcohol dehydrogenase-like superfamily"/>
    <property type="match status" value="1"/>
</dbReference>
<dbReference type="InterPro" id="IPR011047">
    <property type="entry name" value="Quinoprotein_ADH-like_sf"/>
</dbReference>
<dbReference type="EMBL" id="CP036281">
    <property type="protein sequence ID" value="QDU81448.1"/>
    <property type="molecule type" value="Genomic_DNA"/>
</dbReference>
<feature type="coiled-coil region" evidence="1">
    <location>
        <begin position="345"/>
        <end position="372"/>
    </location>
</feature>
<dbReference type="SMART" id="SM00564">
    <property type="entry name" value="PQQ"/>
    <property type="match status" value="5"/>
</dbReference>
<evidence type="ECO:0000259" key="3">
    <source>
        <dbReference type="Pfam" id="PF13360"/>
    </source>
</evidence>
<dbReference type="SUPFAM" id="SSF50998">
    <property type="entry name" value="Quinoprotein alcohol dehydrogenase-like"/>
    <property type="match status" value="2"/>
</dbReference>
<keyword evidence="6" id="KW-1185">Reference proteome</keyword>
<dbReference type="InterPro" id="IPR029063">
    <property type="entry name" value="SAM-dependent_MTases_sf"/>
</dbReference>
<dbReference type="KEGG" id="plon:Pla110_31890"/>
<keyword evidence="2" id="KW-0732">Signal</keyword>
<evidence type="ECO:0000256" key="1">
    <source>
        <dbReference type="SAM" id="Coils"/>
    </source>
</evidence>
<feature type="domain" description="Pyrrolo-quinoline quinone repeat" evidence="3">
    <location>
        <begin position="90"/>
        <end position="265"/>
    </location>
</feature>
<accession>A0A518CQE3</accession>
<dbReference type="InterPro" id="IPR015943">
    <property type="entry name" value="WD40/YVTN_repeat-like_dom_sf"/>
</dbReference>
<dbReference type="Gene3D" id="2.130.10.10">
    <property type="entry name" value="YVTN repeat-like/Quinoprotein amine dehydrogenase"/>
    <property type="match status" value="2"/>
</dbReference>
<evidence type="ECO:0000313" key="6">
    <source>
        <dbReference type="Proteomes" id="UP000317178"/>
    </source>
</evidence>
<organism evidence="5 6">
    <name type="scientific">Polystyrenella longa</name>
    <dbReference type="NCBI Taxonomy" id="2528007"/>
    <lineage>
        <taxon>Bacteria</taxon>
        <taxon>Pseudomonadati</taxon>
        <taxon>Planctomycetota</taxon>
        <taxon>Planctomycetia</taxon>
        <taxon>Planctomycetales</taxon>
        <taxon>Planctomycetaceae</taxon>
        <taxon>Polystyrenella</taxon>
    </lineage>
</organism>
<name>A0A518CQE3_9PLAN</name>
<dbReference type="PANTHER" id="PTHR34512:SF30">
    <property type="entry name" value="OUTER MEMBRANE PROTEIN ASSEMBLY FACTOR BAMB"/>
    <property type="match status" value="1"/>
</dbReference>
<feature type="signal peptide" evidence="2">
    <location>
        <begin position="1"/>
        <end position="24"/>
    </location>
</feature>
<gene>
    <name evidence="5" type="ORF">Pla110_31890</name>
</gene>
<protein>
    <submittedName>
        <fullName evidence="5">Outer membrane biogenesis protein BamB</fullName>
    </submittedName>
</protein>
<dbReference type="PANTHER" id="PTHR34512">
    <property type="entry name" value="CELL SURFACE PROTEIN"/>
    <property type="match status" value="1"/>
</dbReference>
<keyword evidence="1" id="KW-0175">Coiled coil</keyword>
<feature type="domain" description="Methyltransferase" evidence="4">
    <location>
        <begin position="514"/>
        <end position="588"/>
    </location>
</feature>
<reference evidence="5 6" key="1">
    <citation type="submission" date="2019-02" db="EMBL/GenBank/DDBJ databases">
        <title>Deep-cultivation of Planctomycetes and their phenomic and genomic characterization uncovers novel biology.</title>
        <authorList>
            <person name="Wiegand S."/>
            <person name="Jogler M."/>
            <person name="Boedeker C."/>
            <person name="Pinto D."/>
            <person name="Vollmers J."/>
            <person name="Rivas-Marin E."/>
            <person name="Kohn T."/>
            <person name="Peeters S.H."/>
            <person name="Heuer A."/>
            <person name="Rast P."/>
            <person name="Oberbeckmann S."/>
            <person name="Bunk B."/>
            <person name="Jeske O."/>
            <person name="Meyerdierks A."/>
            <person name="Storesund J.E."/>
            <person name="Kallscheuer N."/>
            <person name="Luecker S."/>
            <person name="Lage O.M."/>
            <person name="Pohl T."/>
            <person name="Merkel B.J."/>
            <person name="Hornburger P."/>
            <person name="Mueller R.-W."/>
            <person name="Bruemmer F."/>
            <person name="Labrenz M."/>
            <person name="Spormann A.M."/>
            <person name="Op den Camp H."/>
            <person name="Overmann J."/>
            <person name="Amann R."/>
            <person name="Jetten M.S.M."/>
            <person name="Mascher T."/>
            <person name="Medema M.H."/>
            <person name="Devos D.P."/>
            <person name="Kaster A.-K."/>
            <person name="Ovreas L."/>
            <person name="Rohde M."/>
            <person name="Galperin M.Y."/>
            <person name="Jogler C."/>
        </authorList>
    </citation>
    <scope>NUCLEOTIDE SEQUENCE [LARGE SCALE GENOMIC DNA]</scope>
    <source>
        <strain evidence="5 6">Pla110</strain>
    </source>
</reference>
<dbReference type="SUPFAM" id="SSF53335">
    <property type="entry name" value="S-adenosyl-L-methionine-dependent methyltransferases"/>
    <property type="match status" value="1"/>
</dbReference>
<feature type="chain" id="PRO_5021724973" evidence="2">
    <location>
        <begin position="25"/>
        <end position="1313"/>
    </location>
</feature>
<proteinExistence type="predicted"/>
<dbReference type="RefSeq" id="WP_144996799.1">
    <property type="nucleotide sequence ID" value="NZ_CP036281.1"/>
</dbReference>
<dbReference type="InterPro" id="IPR041698">
    <property type="entry name" value="Methyltransf_25"/>
</dbReference>
<evidence type="ECO:0000259" key="4">
    <source>
        <dbReference type="Pfam" id="PF13649"/>
    </source>
</evidence>